<dbReference type="AlphaFoldDB" id="A0A480AYI9"/>
<dbReference type="InterPro" id="IPR011053">
    <property type="entry name" value="Single_hybrid_motif"/>
</dbReference>
<sequence length="73" mass="7643">MAIHRIESQVTGTVWKVERQAGASLAEGDTILIIESMKMEIPLDAPAGGTLRELLVGEGDPVSEGQVLAVVAS</sequence>
<accession>A0A480AYI9</accession>
<gene>
    <name evidence="3" type="primary">madF</name>
    <name evidence="3" type="ORF">AQPW35_29490</name>
</gene>
<dbReference type="EMBL" id="BJCL01000007">
    <property type="protein sequence ID" value="GCL63868.1"/>
    <property type="molecule type" value="Genomic_DNA"/>
</dbReference>
<evidence type="ECO:0000313" key="3">
    <source>
        <dbReference type="EMBL" id="GCL63868.1"/>
    </source>
</evidence>
<evidence type="ECO:0000313" key="4">
    <source>
        <dbReference type="Proteomes" id="UP000301751"/>
    </source>
</evidence>
<keyword evidence="4" id="KW-1185">Reference proteome</keyword>
<reference evidence="4" key="1">
    <citation type="submission" date="2019-03" db="EMBL/GenBank/DDBJ databases">
        <title>Aquabacterium pictum sp.nov., the first bacteriochlorophyll a-containing freshwater bacterium in the genus Aquabacterium of the class Betaproteobacteria.</title>
        <authorList>
            <person name="Hirose S."/>
            <person name="Tank M."/>
            <person name="Hara E."/>
            <person name="Tamaki H."/>
            <person name="Takaichi S."/>
            <person name="Haruta S."/>
            <person name="Hanada S."/>
        </authorList>
    </citation>
    <scope>NUCLEOTIDE SEQUENCE [LARGE SCALE GENOMIC DNA]</scope>
    <source>
        <strain evidence="4">W35</strain>
    </source>
</reference>
<dbReference type="Gene3D" id="2.40.50.100">
    <property type="match status" value="1"/>
</dbReference>
<organism evidence="3 4">
    <name type="scientific">Pseudaquabacterium pictum</name>
    <dbReference type="NCBI Taxonomy" id="2315236"/>
    <lineage>
        <taxon>Bacteria</taxon>
        <taxon>Pseudomonadati</taxon>
        <taxon>Pseudomonadota</taxon>
        <taxon>Betaproteobacteria</taxon>
        <taxon>Burkholderiales</taxon>
        <taxon>Sphaerotilaceae</taxon>
        <taxon>Pseudaquabacterium</taxon>
    </lineage>
</organism>
<proteinExistence type="predicted"/>
<dbReference type="PROSITE" id="PS50968">
    <property type="entry name" value="BIOTINYL_LIPOYL"/>
    <property type="match status" value="1"/>
</dbReference>
<evidence type="ECO:0000256" key="1">
    <source>
        <dbReference type="ARBA" id="ARBA00023267"/>
    </source>
</evidence>
<dbReference type="Proteomes" id="UP000301751">
    <property type="component" value="Unassembled WGS sequence"/>
</dbReference>
<comment type="caution">
    <text evidence="3">The sequence shown here is derived from an EMBL/GenBank/DDBJ whole genome shotgun (WGS) entry which is preliminary data.</text>
</comment>
<protein>
    <submittedName>
        <fullName evidence="3">Acetyl-CoA carboxylase biotin carboxyl carrier protein subunit</fullName>
    </submittedName>
</protein>
<dbReference type="InterPro" id="IPR000089">
    <property type="entry name" value="Biotin_lipoyl"/>
</dbReference>
<dbReference type="PANTHER" id="PTHR45266:SF3">
    <property type="entry name" value="OXALOACETATE DECARBOXYLASE ALPHA CHAIN"/>
    <property type="match status" value="1"/>
</dbReference>
<keyword evidence="1" id="KW-0092">Biotin</keyword>
<dbReference type="Pfam" id="PF00364">
    <property type="entry name" value="Biotin_lipoyl"/>
    <property type="match status" value="1"/>
</dbReference>
<dbReference type="InterPro" id="IPR050709">
    <property type="entry name" value="Biotin_Carboxyl_Carrier/Decarb"/>
</dbReference>
<name>A0A480AYI9_9BURK</name>
<feature type="domain" description="Lipoyl-binding" evidence="2">
    <location>
        <begin position="1"/>
        <end position="72"/>
    </location>
</feature>
<dbReference type="SUPFAM" id="SSF51230">
    <property type="entry name" value="Single hybrid motif"/>
    <property type="match status" value="1"/>
</dbReference>
<evidence type="ECO:0000259" key="2">
    <source>
        <dbReference type="PROSITE" id="PS50968"/>
    </source>
</evidence>
<dbReference type="OrthoDB" id="9760256at2"/>
<dbReference type="CDD" id="cd06850">
    <property type="entry name" value="biotinyl_domain"/>
    <property type="match status" value="1"/>
</dbReference>
<dbReference type="RefSeq" id="WP_137733608.1">
    <property type="nucleotide sequence ID" value="NZ_BJCL01000007.1"/>
</dbReference>
<dbReference type="PANTHER" id="PTHR45266">
    <property type="entry name" value="OXALOACETATE DECARBOXYLASE ALPHA CHAIN"/>
    <property type="match status" value="1"/>
</dbReference>